<dbReference type="EMBL" id="JABLKP010000007">
    <property type="protein sequence ID" value="NQP83440.1"/>
    <property type="molecule type" value="Genomic_DNA"/>
</dbReference>
<dbReference type="Gene3D" id="3.40.50.10140">
    <property type="entry name" value="Toll/interleukin-1 receptor homology (TIR) domain"/>
    <property type="match status" value="1"/>
</dbReference>
<sequence length="843" mass="98700">MNRVFIAHAWSSDEAYNQKQLQFIRLLQLELEERGLEVKYDDAVSNKDSLNSFMIENIRECNVILAICDEPYFQKSEKKDSGVSFEIKEIREHNLLKKVIPLKISSSQLPYNFQTIQYEAFQEEFEKMDLSISRSMKSLMVRVAELLDNTELLPVDSIKSEILSKIDSLDLIGNILKANVTLSDIYTYPELRIDGKNSVEYSSAKSLMNKHFYLDKMFIVGDRQSGKSAFAKKIFMDIYHNGKFQPIFLEKQDIDSKNIDKAIKKKYISTYETVYRNRKDKIVVVVDDFHTLLQRYQDSIKKLDGYAGIILFVDDIYDISSKDFSMSRFIIQPFRPSLRNELIEKLIDSQDSLGSLSVNDRLKKIDESSRLVNISLGLERGYRNGLIPAFPMYILIILGASTELNSRLDSPVSSYGHCYQLLIGLAFQNYGVSNDLIESYMNFLSYFAIYLYENESDKVSNREFESFLEGYQLDYKIFEVDTYLQLLIKTGLIVKSNSGYYSFSYEYLYYFYLGKYLSENFDERKSDIEKIINNLDIERNGHISIFLAHHCKDKRLIEMLNSLLENTFNDFSESTLSVLELGDFDKQVKELSNNINYKIGNHHEERKIELERQDIIEGEMYSETTEEDREEIIRQNKVRAAIQTVEVIGVILKNRYGSIKNKDFEKILKNTVDSNLRLLNSFIEIVSDKNFINFLENFISQNIIEEEFDRSRLQDEIRDLLIRMNFATIFTLIMKTISSIGSETISRYFSDMLKNYILTPSYILIKRGLELQYEKRFSEDDILSDLKNKEVSHVARTMLNLMVVNHVSRHHFKFQEKARIEKKFGFKPNVILKREQQIKSIEN</sequence>
<dbReference type="InterPro" id="IPR057123">
    <property type="entry name" value="STAND_NTPase4_dom"/>
</dbReference>
<feature type="domain" description="STAND NTPase 4 small alpha/beta" evidence="2">
    <location>
        <begin position="458"/>
        <end position="513"/>
    </location>
</feature>
<evidence type="ECO:0000313" key="4">
    <source>
        <dbReference type="Proteomes" id="UP000748881"/>
    </source>
</evidence>
<dbReference type="Proteomes" id="UP000748881">
    <property type="component" value="Unassembled WGS sequence"/>
</dbReference>
<dbReference type="Pfam" id="PF24406">
    <property type="entry name" value="nSTAND_NTPase4"/>
    <property type="match status" value="1"/>
</dbReference>
<protein>
    <submittedName>
        <fullName evidence="3">Toll/interleukin-1 receptor domain-containing protein</fullName>
    </submittedName>
</protein>
<accession>A0A9Q5BZW7</accession>
<dbReference type="InterPro" id="IPR035897">
    <property type="entry name" value="Toll_tir_struct_dom_sf"/>
</dbReference>
<keyword evidence="3" id="KW-0675">Receptor</keyword>
<gene>
    <name evidence="3" type="ORF">HO898_06795</name>
</gene>
<dbReference type="AlphaFoldDB" id="A0A9Q5BZW7"/>
<feature type="domain" description="TIR" evidence="1">
    <location>
        <begin position="4"/>
        <end position="125"/>
    </location>
</feature>
<proteinExistence type="predicted"/>
<name>A0A9Q5BZW7_STRSU</name>
<dbReference type="InterPro" id="IPR000157">
    <property type="entry name" value="TIR_dom"/>
</dbReference>
<evidence type="ECO:0000259" key="1">
    <source>
        <dbReference type="Pfam" id="PF13676"/>
    </source>
</evidence>
<dbReference type="GO" id="GO:0007165">
    <property type="term" value="P:signal transduction"/>
    <property type="evidence" value="ECO:0007669"/>
    <property type="project" value="InterPro"/>
</dbReference>
<comment type="caution">
    <text evidence="3">The sequence shown here is derived from an EMBL/GenBank/DDBJ whole genome shotgun (WGS) entry which is preliminary data.</text>
</comment>
<dbReference type="Pfam" id="PF13676">
    <property type="entry name" value="TIR_2"/>
    <property type="match status" value="1"/>
</dbReference>
<evidence type="ECO:0000259" key="2">
    <source>
        <dbReference type="Pfam" id="PF24406"/>
    </source>
</evidence>
<dbReference type="SUPFAM" id="SSF52540">
    <property type="entry name" value="P-loop containing nucleoside triphosphate hydrolases"/>
    <property type="match status" value="1"/>
</dbReference>
<dbReference type="Gene3D" id="3.40.50.300">
    <property type="entry name" value="P-loop containing nucleotide triphosphate hydrolases"/>
    <property type="match status" value="1"/>
</dbReference>
<organism evidence="3 4">
    <name type="scientific">Streptococcus suis</name>
    <dbReference type="NCBI Taxonomy" id="1307"/>
    <lineage>
        <taxon>Bacteria</taxon>
        <taxon>Bacillati</taxon>
        <taxon>Bacillota</taxon>
        <taxon>Bacilli</taxon>
        <taxon>Lactobacillales</taxon>
        <taxon>Streptococcaceae</taxon>
        <taxon>Streptococcus</taxon>
    </lineage>
</organism>
<evidence type="ECO:0000313" key="3">
    <source>
        <dbReference type="EMBL" id="NQP83440.1"/>
    </source>
</evidence>
<dbReference type="InterPro" id="IPR027417">
    <property type="entry name" value="P-loop_NTPase"/>
</dbReference>
<reference evidence="3" key="1">
    <citation type="submission" date="2020-05" db="EMBL/GenBank/DDBJ databases">
        <title>Linking phenotype, genotype and ecology: antimicrobial resistance in the zoonotic pathogen Streptococcus suis.</title>
        <authorList>
            <person name="Hadjirin N.F."/>
            <person name="Miller E.L."/>
            <person name="Murray G.R."/>
            <person name="Yen P.L.K."/>
            <person name="Phuc H.D."/>
            <person name="Wileman T.M."/>
            <person name="Hernandez-Garcia J."/>
            <person name="Williamson S.M."/>
            <person name="Parkhill J."/>
            <person name="Maskell D.J."/>
            <person name="Zhou R."/>
            <person name="Fittipaldi N."/>
            <person name="Gottschalk M."/>
            <person name="Tucker A.D.W."/>
            <person name="Hoa N.T."/>
            <person name="Welch J."/>
            <person name="Weinert L.A."/>
        </authorList>
    </citation>
    <scope>NUCLEOTIDE SEQUENCE</scope>
    <source>
        <strain evidence="3">TMW_SS111</strain>
    </source>
</reference>